<evidence type="ECO:0000313" key="2">
    <source>
        <dbReference type="EMBL" id="APW59903.1"/>
    </source>
</evidence>
<protein>
    <submittedName>
        <fullName evidence="2">GT2 family glycosyltransferase</fullName>
    </submittedName>
</protein>
<dbReference type="PANTHER" id="PTHR43685">
    <property type="entry name" value="GLYCOSYLTRANSFERASE"/>
    <property type="match status" value="1"/>
</dbReference>
<evidence type="ECO:0000259" key="1">
    <source>
        <dbReference type="Pfam" id="PF00535"/>
    </source>
</evidence>
<sequence>MSRVDVIIPCYRYAHFLRGCVESVLSQSGPDVRILIIDDFSPDHTFELAAGLAAEDGRVEFRRHENNKGHIATFNEGLNWSEGDYTLLLSADDLLAPGALARAVGLMDAYPEVGFVYGRVVRFETDRAPIAPDSDLEPFGWKVIGGSEWLAQQCAYGFNRIASPEVVVRTELQHRLGGYLVELPHTGDLEMWLRLAAHSSVGYVDADQAFYRSHQHNMHKALAAETLSQLLHHKAAYDQFFRRCADHLSDGDALRRSAFEVLAREALGCSHEAFLGGDLGASEKLLRFAKSTDPGVVGTKIYSRMKWKIRIGPTVWSHLRRLSRRDPIASAMRGVGLP</sequence>
<dbReference type="KEGG" id="pbor:BSF38_01364"/>
<dbReference type="OrthoDB" id="9772170at2"/>
<dbReference type="SUPFAM" id="SSF53448">
    <property type="entry name" value="Nucleotide-diphospho-sugar transferases"/>
    <property type="match status" value="1"/>
</dbReference>
<name>A0A1U7CLZ7_9BACT</name>
<dbReference type="PANTHER" id="PTHR43685:SF2">
    <property type="entry name" value="GLYCOSYLTRANSFERASE 2-LIKE DOMAIN-CONTAINING PROTEIN"/>
    <property type="match status" value="1"/>
</dbReference>
<keyword evidence="3" id="KW-1185">Reference proteome</keyword>
<gene>
    <name evidence="2" type="ORF">BSF38_01364</name>
</gene>
<dbReference type="InterPro" id="IPR001173">
    <property type="entry name" value="Glyco_trans_2-like"/>
</dbReference>
<organism evidence="2 3">
    <name type="scientific">Paludisphaera borealis</name>
    <dbReference type="NCBI Taxonomy" id="1387353"/>
    <lineage>
        <taxon>Bacteria</taxon>
        <taxon>Pseudomonadati</taxon>
        <taxon>Planctomycetota</taxon>
        <taxon>Planctomycetia</taxon>
        <taxon>Isosphaerales</taxon>
        <taxon>Isosphaeraceae</taxon>
        <taxon>Paludisphaera</taxon>
    </lineage>
</organism>
<reference evidence="3" key="1">
    <citation type="submission" date="2016-12" db="EMBL/GenBank/DDBJ databases">
        <title>Comparative genomics of four Isosphaeraceae planctomycetes: a common pool of plasmids and glycoside hydrolase genes.</title>
        <authorList>
            <person name="Ivanova A."/>
        </authorList>
    </citation>
    <scope>NUCLEOTIDE SEQUENCE [LARGE SCALE GENOMIC DNA]</scope>
    <source>
        <strain evidence="3">PX4</strain>
    </source>
</reference>
<dbReference type="Gene3D" id="3.90.550.10">
    <property type="entry name" value="Spore Coat Polysaccharide Biosynthesis Protein SpsA, Chain A"/>
    <property type="match status" value="1"/>
</dbReference>
<dbReference type="Proteomes" id="UP000186309">
    <property type="component" value="Chromosome"/>
</dbReference>
<dbReference type="Pfam" id="PF00535">
    <property type="entry name" value="Glycos_transf_2"/>
    <property type="match status" value="1"/>
</dbReference>
<dbReference type="RefSeq" id="WP_076344174.1">
    <property type="nucleotide sequence ID" value="NZ_CP019082.1"/>
</dbReference>
<dbReference type="STRING" id="1387353.BSF38_01364"/>
<dbReference type="CDD" id="cd00761">
    <property type="entry name" value="Glyco_tranf_GTA_type"/>
    <property type="match status" value="1"/>
</dbReference>
<dbReference type="EMBL" id="CP019082">
    <property type="protein sequence ID" value="APW59903.1"/>
    <property type="molecule type" value="Genomic_DNA"/>
</dbReference>
<dbReference type="InterPro" id="IPR029044">
    <property type="entry name" value="Nucleotide-diphossugar_trans"/>
</dbReference>
<dbReference type="GO" id="GO:0016740">
    <property type="term" value="F:transferase activity"/>
    <property type="evidence" value="ECO:0007669"/>
    <property type="project" value="UniProtKB-KW"/>
</dbReference>
<dbReference type="InterPro" id="IPR050834">
    <property type="entry name" value="Glycosyltransf_2"/>
</dbReference>
<accession>A0A1U7CLZ7</accession>
<evidence type="ECO:0000313" key="3">
    <source>
        <dbReference type="Proteomes" id="UP000186309"/>
    </source>
</evidence>
<feature type="domain" description="Glycosyltransferase 2-like" evidence="1">
    <location>
        <begin position="6"/>
        <end position="127"/>
    </location>
</feature>
<proteinExistence type="predicted"/>
<keyword evidence="2" id="KW-0808">Transferase</keyword>
<dbReference type="AlphaFoldDB" id="A0A1U7CLZ7"/>